<evidence type="ECO:0000313" key="4">
    <source>
        <dbReference type="Proteomes" id="UP000637002"/>
    </source>
</evidence>
<evidence type="ECO:0000256" key="1">
    <source>
        <dbReference type="ARBA" id="ARBA00005254"/>
    </source>
</evidence>
<dbReference type="InterPro" id="IPR014748">
    <property type="entry name" value="Enoyl-CoA_hydra_C"/>
</dbReference>
<reference evidence="3" key="1">
    <citation type="journal article" date="2014" name="Int. J. Syst. Evol. Microbiol.">
        <title>Complete genome sequence of Corynebacterium casei LMG S-19264T (=DSM 44701T), isolated from a smear-ripened cheese.</title>
        <authorList>
            <consortium name="US DOE Joint Genome Institute (JGI-PGF)"/>
            <person name="Walter F."/>
            <person name="Albersmeier A."/>
            <person name="Kalinowski J."/>
            <person name="Ruckert C."/>
        </authorList>
    </citation>
    <scope>NUCLEOTIDE SEQUENCE</scope>
    <source>
        <strain evidence="3">CGMCC 1.12919</strain>
    </source>
</reference>
<dbReference type="InterPro" id="IPR029045">
    <property type="entry name" value="ClpP/crotonase-like_dom_sf"/>
</dbReference>
<dbReference type="AlphaFoldDB" id="A0A916XH42"/>
<dbReference type="Pfam" id="PF00378">
    <property type="entry name" value="ECH_1"/>
    <property type="match status" value="1"/>
</dbReference>
<dbReference type="EMBL" id="BMGG01000005">
    <property type="protein sequence ID" value="GGC71593.1"/>
    <property type="molecule type" value="Genomic_DNA"/>
</dbReference>
<dbReference type="PANTHER" id="PTHR11941:SF54">
    <property type="entry name" value="ENOYL-COA HYDRATASE, MITOCHONDRIAL"/>
    <property type="match status" value="1"/>
</dbReference>
<dbReference type="GO" id="GO:0016829">
    <property type="term" value="F:lyase activity"/>
    <property type="evidence" value="ECO:0007669"/>
    <property type="project" value="UniProtKB-KW"/>
</dbReference>
<dbReference type="Proteomes" id="UP000637002">
    <property type="component" value="Unassembled WGS sequence"/>
</dbReference>
<dbReference type="Gene3D" id="1.10.12.10">
    <property type="entry name" value="Lyase 2-enoyl-coa Hydratase, Chain A, domain 2"/>
    <property type="match status" value="1"/>
</dbReference>
<sequence>MVAHAADGIGVLAINNIDKRNALDLSMWQDIPTVIGAMSADPEVRVLIIRGSGDSPFASGADISEFQTVRASAAGGRAYEEANEAAFAAIANCPMPVIAMIRRFCMGGGVGIAAACDLRVASDDTLFAVPAGRLGVGYPPRAMRMVVASFGAAAAKDLFFTARRMDAAEAKALGVLHRLFPAEALEAETMDLARTIAANAPLALRSAKASIAAAAGLPGAPSEHALVALADACFDSADYAEGRAAFLAKRPPIFHGR</sequence>
<name>A0A916XH42_9HYPH</name>
<dbReference type="CDD" id="cd06558">
    <property type="entry name" value="crotonase-like"/>
    <property type="match status" value="1"/>
</dbReference>
<protein>
    <submittedName>
        <fullName evidence="3">Enoyl-CoA hydratase</fullName>
    </submittedName>
</protein>
<comment type="caution">
    <text evidence="3">The sequence shown here is derived from an EMBL/GenBank/DDBJ whole genome shotgun (WGS) entry which is preliminary data.</text>
</comment>
<dbReference type="PANTHER" id="PTHR11941">
    <property type="entry name" value="ENOYL-COA HYDRATASE-RELATED"/>
    <property type="match status" value="1"/>
</dbReference>
<proteinExistence type="inferred from homology"/>
<comment type="similarity">
    <text evidence="1">Belongs to the enoyl-CoA hydratase/isomerase family.</text>
</comment>
<reference evidence="3" key="2">
    <citation type="submission" date="2020-09" db="EMBL/GenBank/DDBJ databases">
        <authorList>
            <person name="Sun Q."/>
            <person name="Zhou Y."/>
        </authorList>
    </citation>
    <scope>NUCLEOTIDE SEQUENCE</scope>
    <source>
        <strain evidence="3">CGMCC 1.12919</strain>
    </source>
</reference>
<evidence type="ECO:0000256" key="2">
    <source>
        <dbReference type="ARBA" id="ARBA00023239"/>
    </source>
</evidence>
<gene>
    <name evidence="3" type="ORF">GCM10010994_32590</name>
</gene>
<keyword evidence="4" id="KW-1185">Reference proteome</keyword>
<evidence type="ECO:0000313" key="3">
    <source>
        <dbReference type="EMBL" id="GGC71593.1"/>
    </source>
</evidence>
<dbReference type="InterPro" id="IPR001753">
    <property type="entry name" value="Enoyl-CoA_hydra/iso"/>
</dbReference>
<organism evidence="3 4">
    <name type="scientific">Chelatococcus reniformis</name>
    <dbReference type="NCBI Taxonomy" id="1494448"/>
    <lineage>
        <taxon>Bacteria</taxon>
        <taxon>Pseudomonadati</taxon>
        <taxon>Pseudomonadota</taxon>
        <taxon>Alphaproteobacteria</taxon>
        <taxon>Hyphomicrobiales</taxon>
        <taxon>Chelatococcaceae</taxon>
        <taxon>Chelatococcus</taxon>
    </lineage>
</organism>
<accession>A0A916XH42</accession>
<dbReference type="SUPFAM" id="SSF52096">
    <property type="entry name" value="ClpP/crotonase"/>
    <property type="match status" value="1"/>
</dbReference>
<keyword evidence="2" id="KW-0456">Lyase</keyword>
<dbReference type="GO" id="GO:0006635">
    <property type="term" value="P:fatty acid beta-oxidation"/>
    <property type="evidence" value="ECO:0007669"/>
    <property type="project" value="TreeGrafter"/>
</dbReference>
<dbReference type="Gene3D" id="3.90.226.10">
    <property type="entry name" value="2-enoyl-CoA Hydratase, Chain A, domain 1"/>
    <property type="match status" value="1"/>
</dbReference>
<dbReference type="NCBIfam" id="NF004781">
    <property type="entry name" value="PRK06127.1"/>
    <property type="match status" value="1"/>
</dbReference>